<evidence type="ECO:0000256" key="1">
    <source>
        <dbReference type="SAM" id="Coils"/>
    </source>
</evidence>
<proteinExistence type="predicted"/>
<protein>
    <submittedName>
        <fullName evidence="2">Uncharacterized protein</fullName>
    </submittedName>
</protein>
<dbReference type="Proteomes" id="UP001642464">
    <property type="component" value="Unassembled WGS sequence"/>
</dbReference>
<dbReference type="EMBL" id="CAXAMM010014581">
    <property type="protein sequence ID" value="CAK9034141.1"/>
    <property type="molecule type" value="Genomic_DNA"/>
</dbReference>
<feature type="non-terminal residue" evidence="2">
    <location>
        <position position="282"/>
    </location>
</feature>
<keyword evidence="3" id="KW-1185">Reference proteome</keyword>
<feature type="coiled-coil region" evidence="1">
    <location>
        <begin position="5"/>
        <end position="68"/>
    </location>
</feature>
<gene>
    <name evidence="2" type="ORF">SCF082_LOCUS20769</name>
</gene>
<evidence type="ECO:0000313" key="3">
    <source>
        <dbReference type="Proteomes" id="UP001642464"/>
    </source>
</evidence>
<comment type="caution">
    <text evidence="2">The sequence shown here is derived from an EMBL/GenBank/DDBJ whole genome shotgun (WGS) entry which is preliminary data.</text>
</comment>
<name>A0ABP0L4S1_9DINO</name>
<sequence>MNADVSELIRVLSEKEQEKVKAERLAAAQVKAMRLQVDDAAAESMELQRALEQEAKDAKAQFDKALREQAFNCKARLHKELRSQAMAQGDAERARMRVMKTQDQCYKLGLKIQDLQIYLTEQTEKANLALHSLEEHLSERIERVQTQGEQRSNRMRRHTLETSVHLGVQLDNIMKCCKEQMMHVHRRAEGHSRFKELCKLAETRDTYTMSRENYGKIKDLSLAPLRHAFTESQGALLGLGQVAARSFDPDVYLPMPKPFGLHARNVEEVHEQLKNMVKEPRS</sequence>
<reference evidence="2 3" key="1">
    <citation type="submission" date="2024-02" db="EMBL/GenBank/DDBJ databases">
        <authorList>
            <person name="Chen Y."/>
            <person name="Shah S."/>
            <person name="Dougan E. K."/>
            <person name="Thang M."/>
            <person name="Chan C."/>
        </authorList>
    </citation>
    <scope>NUCLEOTIDE SEQUENCE [LARGE SCALE GENOMIC DNA]</scope>
</reference>
<keyword evidence="1" id="KW-0175">Coiled coil</keyword>
<organism evidence="2 3">
    <name type="scientific">Durusdinium trenchii</name>
    <dbReference type="NCBI Taxonomy" id="1381693"/>
    <lineage>
        <taxon>Eukaryota</taxon>
        <taxon>Sar</taxon>
        <taxon>Alveolata</taxon>
        <taxon>Dinophyceae</taxon>
        <taxon>Suessiales</taxon>
        <taxon>Symbiodiniaceae</taxon>
        <taxon>Durusdinium</taxon>
    </lineage>
</organism>
<accession>A0ABP0L4S1</accession>
<evidence type="ECO:0000313" key="2">
    <source>
        <dbReference type="EMBL" id="CAK9034141.1"/>
    </source>
</evidence>